<feature type="domain" description="PAS" evidence="1">
    <location>
        <begin position="8"/>
        <end position="78"/>
    </location>
</feature>
<dbReference type="Proteomes" id="UP001596328">
    <property type="component" value="Unassembled WGS sequence"/>
</dbReference>
<reference evidence="2 3" key="1">
    <citation type="journal article" date="2019" name="Int. J. Syst. Evol. Microbiol.">
        <title>The Global Catalogue of Microorganisms (GCM) 10K type strain sequencing project: providing services to taxonomists for standard genome sequencing and annotation.</title>
        <authorList>
            <consortium name="The Broad Institute Genomics Platform"/>
            <consortium name="The Broad Institute Genome Sequencing Center for Infectious Disease"/>
            <person name="Wu L."/>
            <person name="Ma J."/>
        </authorList>
    </citation>
    <scope>NUCLEOTIDE SEQUENCE [LARGE SCALE GENOMIC DNA]</scope>
    <source>
        <strain evidence="2 3">NBRC 111368</strain>
    </source>
</reference>
<gene>
    <name evidence="2" type="ORF">ACFQE1_13060</name>
</gene>
<dbReference type="EMBL" id="JBHSWU010000456">
    <property type="protein sequence ID" value="MFC6725282.1"/>
    <property type="molecule type" value="Genomic_DNA"/>
</dbReference>
<dbReference type="SUPFAM" id="SSF55785">
    <property type="entry name" value="PYP-like sensor domain (PAS domain)"/>
    <property type="match status" value="1"/>
</dbReference>
<name>A0ABD5S196_9EURY</name>
<sequence>MSGESNDGADRHERLLGAVSDGRFTLDASCVVRDADEAFCDLVGHDREAVVDEPLSTFLVAEGRTAVERHVDSLVDGDGREDAPA</sequence>
<dbReference type="AlphaFoldDB" id="A0ABD5S196"/>
<dbReference type="InterPro" id="IPR000014">
    <property type="entry name" value="PAS"/>
</dbReference>
<proteinExistence type="predicted"/>
<accession>A0ABD5S196</accession>
<evidence type="ECO:0000313" key="2">
    <source>
        <dbReference type="EMBL" id="MFC6725282.1"/>
    </source>
</evidence>
<dbReference type="PROSITE" id="PS50112">
    <property type="entry name" value="PAS"/>
    <property type="match status" value="1"/>
</dbReference>
<dbReference type="SMART" id="SM00091">
    <property type="entry name" value="PAS"/>
    <property type="match status" value="1"/>
</dbReference>
<evidence type="ECO:0000259" key="1">
    <source>
        <dbReference type="PROSITE" id="PS50112"/>
    </source>
</evidence>
<protein>
    <recommendedName>
        <fullName evidence="1">PAS domain-containing protein</fullName>
    </recommendedName>
</protein>
<dbReference type="Gene3D" id="3.30.450.20">
    <property type="entry name" value="PAS domain"/>
    <property type="match status" value="1"/>
</dbReference>
<keyword evidence="3" id="KW-1185">Reference proteome</keyword>
<evidence type="ECO:0000313" key="3">
    <source>
        <dbReference type="Proteomes" id="UP001596328"/>
    </source>
</evidence>
<organism evidence="2 3">
    <name type="scientific">Halobium palmae</name>
    <dbReference type="NCBI Taxonomy" id="1776492"/>
    <lineage>
        <taxon>Archaea</taxon>
        <taxon>Methanobacteriati</taxon>
        <taxon>Methanobacteriota</taxon>
        <taxon>Stenosarchaea group</taxon>
        <taxon>Halobacteria</taxon>
        <taxon>Halobacteriales</taxon>
        <taxon>Haloferacaceae</taxon>
        <taxon>Halobium</taxon>
    </lineage>
</organism>
<comment type="caution">
    <text evidence="2">The sequence shown here is derived from an EMBL/GenBank/DDBJ whole genome shotgun (WGS) entry which is preliminary data.</text>
</comment>
<feature type="non-terminal residue" evidence="2">
    <location>
        <position position="85"/>
    </location>
</feature>
<dbReference type="InterPro" id="IPR035965">
    <property type="entry name" value="PAS-like_dom_sf"/>
</dbReference>